<sequence length="72" mass="8000">MRPAFLYASLTGDMYAAMTWYPSDCNVSLASSSIRRCIKVGGLKLPVATRTTFILLFSSVEFRPRDTFSIGN</sequence>
<reference evidence="1" key="1">
    <citation type="submission" date="2022-11" db="EMBL/GenBank/DDBJ databases">
        <authorList>
            <person name="Hyden B.L."/>
            <person name="Feng K."/>
            <person name="Yates T."/>
            <person name="Jawdy S."/>
            <person name="Smart L.B."/>
            <person name="Muchero W."/>
        </authorList>
    </citation>
    <scope>NUCLEOTIDE SEQUENCE</scope>
    <source>
        <tissue evidence="1">Shoot tip</tissue>
    </source>
</reference>
<evidence type="ECO:0000313" key="2">
    <source>
        <dbReference type="Proteomes" id="UP001151532"/>
    </source>
</evidence>
<reference evidence="1" key="2">
    <citation type="journal article" date="2023" name="Int. J. Mol. Sci.">
        <title>De Novo Assembly and Annotation of 11 Diverse Shrub Willow (Salix) Genomes Reveals Novel Gene Organization in Sex-Linked Regions.</title>
        <authorList>
            <person name="Hyden B."/>
            <person name="Feng K."/>
            <person name="Yates T.B."/>
            <person name="Jawdy S."/>
            <person name="Cereghino C."/>
            <person name="Smart L.B."/>
            <person name="Muchero W."/>
        </authorList>
    </citation>
    <scope>NUCLEOTIDE SEQUENCE</scope>
    <source>
        <tissue evidence="1">Shoot tip</tissue>
    </source>
</reference>
<dbReference type="AlphaFoldDB" id="A0A9Q1ALA4"/>
<protein>
    <submittedName>
        <fullName evidence="1">Uncharacterized protein</fullName>
    </submittedName>
</protein>
<keyword evidence="2" id="KW-1185">Reference proteome</keyword>
<evidence type="ECO:0000313" key="1">
    <source>
        <dbReference type="EMBL" id="KAJ6775529.1"/>
    </source>
</evidence>
<dbReference type="Proteomes" id="UP001151532">
    <property type="component" value="Chromosome 5"/>
</dbReference>
<comment type="caution">
    <text evidence="1">The sequence shown here is derived from an EMBL/GenBank/DDBJ whole genome shotgun (WGS) entry which is preliminary data.</text>
</comment>
<accession>A0A9Q1ALA4</accession>
<proteinExistence type="predicted"/>
<organism evidence="1 2">
    <name type="scientific">Salix purpurea</name>
    <name type="common">Purple osier willow</name>
    <dbReference type="NCBI Taxonomy" id="77065"/>
    <lineage>
        <taxon>Eukaryota</taxon>
        <taxon>Viridiplantae</taxon>
        <taxon>Streptophyta</taxon>
        <taxon>Embryophyta</taxon>
        <taxon>Tracheophyta</taxon>
        <taxon>Spermatophyta</taxon>
        <taxon>Magnoliopsida</taxon>
        <taxon>eudicotyledons</taxon>
        <taxon>Gunneridae</taxon>
        <taxon>Pentapetalae</taxon>
        <taxon>rosids</taxon>
        <taxon>fabids</taxon>
        <taxon>Malpighiales</taxon>
        <taxon>Salicaceae</taxon>
        <taxon>Saliceae</taxon>
        <taxon>Salix</taxon>
    </lineage>
</organism>
<dbReference type="EMBL" id="JAPFFK010000002">
    <property type="protein sequence ID" value="KAJ6775529.1"/>
    <property type="molecule type" value="Genomic_DNA"/>
</dbReference>
<name>A0A9Q1ALA4_SALPP</name>
<gene>
    <name evidence="1" type="ORF">OIU79_018655</name>
</gene>